<feature type="transmembrane region" description="Helical" evidence="1">
    <location>
        <begin position="12"/>
        <end position="35"/>
    </location>
</feature>
<dbReference type="Proteomes" id="UP000050360">
    <property type="component" value="Unassembled WGS sequence"/>
</dbReference>
<proteinExistence type="predicted"/>
<evidence type="ECO:0000313" key="3">
    <source>
        <dbReference type="Proteomes" id="UP000050360"/>
    </source>
</evidence>
<feature type="transmembrane region" description="Helical" evidence="1">
    <location>
        <begin position="100"/>
        <end position="124"/>
    </location>
</feature>
<feature type="transmembrane region" description="Helical" evidence="1">
    <location>
        <begin position="63"/>
        <end position="80"/>
    </location>
</feature>
<reference evidence="2 3" key="1">
    <citation type="submission" date="2015-09" db="EMBL/GenBank/DDBJ databases">
        <title>A metagenomics-based metabolic model of nitrate-dependent anaerobic oxidation of methane by Methanoperedens-like archaea.</title>
        <authorList>
            <person name="Arshad A."/>
            <person name="Speth D.R."/>
            <person name="De Graaf R.M."/>
            <person name="Op Den Camp H.J."/>
            <person name="Jetten M.S."/>
            <person name="Welte C.U."/>
        </authorList>
    </citation>
    <scope>NUCLEOTIDE SEQUENCE [LARGE SCALE GENOMIC DNA]</scope>
</reference>
<name>A0A0P8A9F2_9EURY</name>
<feature type="transmembrane region" description="Helical" evidence="1">
    <location>
        <begin position="189"/>
        <end position="219"/>
    </location>
</feature>
<keyword evidence="1" id="KW-0472">Membrane</keyword>
<sequence>MLLKNILTNSFKFLIFSWKFFAIVLAFIIFKSFIFDPNSYTNNDLSLTGQYFEVVLTQLPKNILDLLFWIGIIPLIILSMKEYMAGQQRLSFWKEKIFRYFVLLLKYKFIFFILDFLAVCFVTFSMFNFSRFQFTLIPESVIRIIGFFIGIFEMILGFILFLVPVIIVLENKTFIEGTKKSIDIIRNKLILCLIFILLLNFINPSNISLLLLIASRYVAISGFDYFQLIQNPGFKILQLILSSGWFILYHAAIVGFYLNISGEKKTNEVKD</sequence>
<feature type="transmembrane region" description="Helical" evidence="1">
    <location>
        <begin position="239"/>
        <end position="260"/>
    </location>
</feature>
<organism evidence="2 3">
    <name type="scientific">Candidatus Methanoperedens nitratireducens</name>
    <dbReference type="NCBI Taxonomy" id="1392998"/>
    <lineage>
        <taxon>Archaea</taxon>
        <taxon>Methanobacteriati</taxon>
        <taxon>Methanobacteriota</taxon>
        <taxon>Stenosarchaea group</taxon>
        <taxon>Methanomicrobia</taxon>
        <taxon>Methanosarcinales</taxon>
        <taxon>ANME-2 cluster</taxon>
        <taxon>Candidatus Methanoperedentaceae</taxon>
        <taxon>Candidatus Methanoperedens</taxon>
    </lineage>
</organism>
<protein>
    <submittedName>
        <fullName evidence="2">Uncharacterized protein</fullName>
    </submittedName>
</protein>
<gene>
    <name evidence="2" type="ORF">MPEBLZ_02214</name>
</gene>
<feature type="transmembrane region" description="Helical" evidence="1">
    <location>
        <begin position="144"/>
        <end position="169"/>
    </location>
</feature>
<dbReference type="AlphaFoldDB" id="A0A0P8A9F2"/>
<keyword evidence="1" id="KW-1133">Transmembrane helix</keyword>
<accession>A0A0P8A9F2</accession>
<evidence type="ECO:0000256" key="1">
    <source>
        <dbReference type="SAM" id="Phobius"/>
    </source>
</evidence>
<comment type="caution">
    <text evidence="2">The sequence shown here is derived from an EMBL/GenBank/DDBJ whole genome shotgun (WGS) entry which is preliminary data.</text>
</comment>
<keyword evidence="1" id="KW-0812">Transmembrane</keyword>
<evidence type="ECO:0000313" key="2">
    <source>
        <dbReference type="EMBL" id="KPQ43256.1"/>
    </source>
</evidence>
<dbReference type="EMBL" id="LKCM01000167">
    <property type="protein sequence ID" value="KPQ43256.1"/>
    <property type="molecule type" value="Genomic_DNA"/>
</dbReference>